<dbReference type="EMBL" id="JAKROA010000002">
    <property type="protein sequence ID" value="KAL5110521.1"/>
    <property type="molecule type" value="Genomic_DNA"/>
</dbReference>
<protein>
    <submittedName>
        <fullName evidence="1">Uncharacterized protein</fullName>
    </submittedName>
</protein>
<name>A0ABR4QL88_9CEST</name>
<sequence>MRSSPFNVRSFTSADTDSFVTDRFPLLNNGRLYPNESNGSGPDLASTAPTAINRRSKWYYGGPAADLRVSSK</sequence>
<evidence type="ECO:0000313" key="1">
    <source>
        <dbReference type="EMBL" id="KAL5110521.1"/>
    </source>
</evidence>
<reference evidence="1 2" key="1">
    <citation type="journal article" date="2022" name="Front. Cell. Infect. Microbiol.">
        <title>The Genomes of Two Strains of Taenia crassiceps the Animal Model for the Study of Human Cysticercosis.</title>
        <authorList>
            <person name="Bobes R.J."/>
            <person name="Estrada K."/>
            <person name="Rios-Valencia D.G."/>
            <person name="Calderon-Gallegos A."/>
            <person name="de la Torre P."/>
            <person name="Carrero J.C."/>
            <person name="Sanchez-Flores A."/>
            <person name="Laclette J.P."/>
        </authorList>
    </citation>
    <scope>NUCLEOTIDE SEQUENCE [LARGE SCALE GENOMIC DNA]</scope>
    <source>
        <strain evidence="1">WFUcys</strain>
    </source>
</reference>
<proteinExistence type="predicted"/>
<gene>
    <name evidence="1" type="ORF">TcWFU_006328</name>
</gene>
<comment type="caution">
    <text evidence="1">The sequence shown here is derived from an EMBL/GenBank/DDBJ whole genome shotgun (WGS) entry which is preliminary data.</text>
</comment>
<dbReference type="Proteomes" id="UP001651158">
    <property type="component" value="Unassembled WGS sequence"/>
</dbReference>
<keyword evidence="2" id="KW-1185">Reference proteome</keyword>
<accession>A0ABR4QL88</accession>
<organism evidence="1 2">
    <name type="scientific">Taenia crassiceps</name>
    <dbReference type="NCBI Taxonomy" id="6207"/>
    <lineage>
        <taxon>Eukaryota</taxon>
        <taxon>Metazoa</taxon>
        <taxon>Spiralia</taxon>
        <taxon>Lophotrochozoa</taxon>
        <taxon>Platyhelminthes</taxon>
        <taxon>Cestoda</taxon>
        <taxon>Eucestoda</taxon>
        <taxon>Cyclophyllidea</taxon>
        <taxon>Taeniidae</taxon>
        <taxon>Taenia</taxon>
    </lineage>
</organism>
<evidence type="ECO:0000313" key="2">
    <source>
        <dbReference type="Proteomes" id="UP001651158"/>
    </source>
</evidence>